<dbReference type="RefSeq" id="WP_380424601.1">
    <property type="nucleotide sequence ID" value="NZ_JBHRZV010000005.1"/>
</dbReference>
<dbReference type="PANTHER" id="PTHR37816:SF3">
    <property type="entry name" value="MODULATES DNA TOPOLOGY"/>
    <property type="match status" value="1"/>
</dbReference>
<evidence type="ECO:0000313" key="2">
    <source>
        <dbReference type="Proteomes" id="UP001595807"/>
    </source>
</evidence>
<gene>
    <name evidence="1" type="ORF">ACFORF_01295</name>
</gene>
<dbReference type="Proteomes" id="UP001595807">
    <property type="component" value="Unassembled WGS sequence"/>
</dbReference>
<name>A0ABV8CTC8_9STRE</name>
<dbReference type="EMBL" id="JBHRZV010000005">
    <property type="protein sequence ID" value="MFC3927270.1"/>
    <property type="molecule type" value="Genomic_DNA"/>
</dbReference>
<organism evidence="1 2">
    <name type="scientific">Streptococcus caprae</name>
    <dbReference type="NCBI Taxonomy" id="1640501"/>
    <lineage>
        <taxon>Bacteria</taxon>
        <taxon>Bacillati</taxon>
        <taxon>Bacillota</taxon>
        <taxon>Bacilli</taxon>
        <taxon>Lactobacillales</taxon>
        <taxon>Streptococcaceae</taxon>
        <taxon>Streptococcus</taxon>
    </lineage>
</organism>
<dbReference type="SUPFAM" id="SSF52540">
    <property type="entry name" value="P-loop containing nucleoside triphosphate hydrolases"/>
    <property type="match status" value="1"/>
</dbReference>
<evidence type="ECO:0000313" key="1">
    <source>
        <dbReference type="EMBL" id="MFC3927270.1"/>
    </source>
</evidence>
<dbReference type="InterPro" id="IPR027417">
    <property type="entry name" value="P-loop_NTPase"/>
</dbReference>
<reference evidence="2" key="1">
    <citation type="journal article" date="2019" name="Int. J. Syst. Evol. Microbiol.">
        <title>The Global Catalogue of Microorganisms (GCM) 10K type strain sequencing project: providing services to taxonomists for standard genome sequencing and annotation.</title>
        <authorList>
            <consortium name="The Broad Institute Genomics Platform"/>
            <consortium name="The Broad Institute Genome Sequencing Center for Infectious Disease"/>
            <person name="Wu L."/>
            <person name="Ma J."/>
        </authorList>
    </citation>
    <scope>NUCLEOTIDE SEQUENCE [LARGE SCALE GENOMIC DNA]</scope>
    <source>
        <strain evidence="2">CCUG 67170</strain>
    </source>
</reference>
<sequence length="169" mass="19966">MKIAIIGYSGGGKSTLAKLLANHYGLPKLHLDRLQFTEGWISRPQGALIDDLGTFLDKHKDWVIDGNYSFAFYDRRMAEADQIIFLNFSRWRSLWRVSKRYWQNRGHSRDDMAAGCPEKLDWEFIRWVLYDGRTRQAKLRYKAIQQQYPEKFIILKTQSDIDQFLKTLA</sequence>
<accession>A0ABV8CTC8</accession>
<dbReference type="PANTHER" id="PTHR37816">
    <property type="entry name" value="YALI0E33011P"/>
    <property type="match status" value="1"/>
</dbReference>
<dbReference type="InterPro" id="IPR052922">
    <property type="entry name" value="Cytidylate_Kinase-2"/>
</dbReference>
<keyword evidence="2" id="KW-1185">Reference proteome</keyword>
<dbReference type="Gene3D" id="3.40.50.300">
    <property type="entry name" value="P-loop containing nucleotide triphosphate hydrolases"/>
    <property type="match status" value="1"/>
</dbReference>
<dbReference type="NCBIfam" id="NF005576">
    <property type="entry name" value="PRK07261.1"/>
    <property type="match status" value="1"/>
</dbReference>
<comment type="caution">
    <text evidence="1">The sequence shown here is derived from an EMBL/GenBank/DDBJ whole genome shotgun (WGS) entry which is preliminary data.</text>
</comment>
<proteinExistence type="predicted"/>
<protein>
    <submittedName>
        <fullName evidence="1">DNA topology modulation protein</fullName>
    </submittedName>
</protein>